<dbReference type="Pfam" id="PF01928">
    <property type="entry name" value="CYTH"/>
    <property type="match status" value="1"/>
</dbReference>
<dbReference type="PANTHER" id="PTHR39569:SF1">
    <property type="entry name" value="INORGANIC TRIPHOSPHATASE"/>
    <property type="match status" value="1"/>
</dbReference>
<dbReference type="Gene3D" id="2.40.320.10">
    <property type="entry name" value="Hypothetical Protein Pfu-838710-001"/>
    <property type="match status" value="1"/>
</dbReference>
<dbReference type="InterPro" id="IPR023577">
    <property type="entry name" value="CYTH_domain"/>
</dbReference>
<gene>
    <name evidence="2" type="ORF">CF392_08825</name>
</gene>
<keyword evidence="3" id="KW-1185">Reference proteome</keyword>
<name>A0A2A2I2M5_9GAMM</name>
<protein>
    <submittedName>
        <fullName evidence="2">Adenylate cyclase</fullName>
    </submittedName>
</protein>
<organism evidence="2 3">
    <name type="scientific">Tamilnaduibacter salinus</name>
    <dbReference type="NCBI Taxonomy" id="1484056"/>
    <lineage>
        <taxon>Bacteria</taxon>
        <taxon>Pseudomonadati</taxon>
        <taxon>Pseudomonadota</taxon>
        <taxon>Gammaproteobacteria</taxon>
        <taxon>Pseudomonadales</taxon>
        <taxon>Marinobacteraceae</taxon>
        <taxon>Tamilnaduibacter</taxon>
    </lineage>
</organism>
<dbReference type="Proteomes" id="UP000218332">
    <property type="component" value="Unassembled WGS sequence"/>
</dbReference>
<accession>A0A2A2I2M5</accession>
<dbReference type="InterPro" id="IPR039013">
    <property type="entry name" value="YgiF"/>
</dbReference>
<reference evidence="2 3" key="1">
    <citation type="submission" date="2017-07" db="EMBL/GenBank/DDBJ databases">
        <title>Tamlnaduibacter salinus (Mi-7) genome sequencing.</title>
        <authorList>
            <person name="Verma A."/>
            <person name="Krishnamurthi S."/>
        </authorList>
    </citation>
    <scope>NUCLEOTIDE SEQUENCE [LARGE SCALE GENOMIC DNA]</scope>
    <source>
        <strain evidence="2 3">Mi-7</strain>
    </source>
</reference>
<dbReference type="EMBL" id="NMPM01000046">
    <property type="protein sequence ID" value="PAV25887.1"/>
    <property type="molecule type" value="Genomic_DNA"/>
</dbReference>
<evidence type="ECO:0000259" key="1">
    <source>
        <dbReference type="PROSITE" id="PS51707"/>
    </source>
</evidence>
<evidence type="ECO:0000313" key="3">
    <source>
        <dbReference type="Proteomes" id="UP000218332"/>
    </source>
</evidence>
<sequence length="279" mass="31117">MAEELEIKLSVQPTSETDVLDWLSGVSGASARAQSLRNTYFDTPGADLNRQRAALRLRQKGERIIQTLKTQGEFVDGAHRRQEWEWDLDAHELSLDRLTETPLSSDVPLDQLRAVFETNFTRHTGVLATSGSSVECVLDSGWIVAGDVEWPLHEVEFEHQSGDKAQLLEWARRLAKEVPVMLNLISKAEQGYWLAGLHTPAPLDDVDPVTRWLSLLSVAWLTHDIPEDLAAATDGVHDRAVERGVEADWEWLREALADGRAVHDLAVDGRLGPLQLALL</sequence>
<dbReference type="AlphaFoldDB" id="A0A2A2I2M5"/>
<dbReference type="PANTHER" id="PTHR39569">
    <property type="entry name" value="INORGANIC TRIPHOSPHATASE"/>
    <property type="match status" value="1"/>
</dbReference>
<dbReference type="GO" id="GO:0050355">
    <property type="term" value="F:inorganic triphosphate phosphatase activity"/>
    <property type="evidence" value="ECO:0007669"/>
    <property type="project" value="InterPro"/>
</dbReference>
<dbReference type="RefSeq" id="WP_095611092.1">
    <property type="nucleotide sequence ID" value="NZ_NMPM01000046.1"/>
</dbReference>
<proteinExistence type="predicted"/>
<dbReference type="InterPro" id="IPR033469">
    <property type="entry name" value="CYTH-like_dom_sf"/>
</dbReference>
<feature type="domain" description="CYTH" evidence="1">
    <location>
        <begin position="2"/>
        <end position="198"/>
    </location>
</feature>
<comment type="caution">
    <text evidence="2">The sequence shown here is derived from an EMBL/GenBank/DDBJ whole genome shotgun (WGS) entry which is preliminary data.</text>
</comment>
<dbReference type="SMART" id="SM01118">
    <property type="entry name" value="CYTH"/>
    <property type="match status" value="1"/>
</dbReference>
<dbReference type="SUPFAM" id="SSF55154">
    <property type="entry name" value="CYTH-like phosphatases"/>
    <property type="match status" value="1"/>
</dbReference>
<dbReference type="PROSITE" id="PS51707">
    <property type="entry name" value="CYTH"/>
    <property type="match status" value="1"/>
</dbReference>
<dbReference type="CDD" id="cd07756">
    <property type="entry name" value="CYTH-like_Pase_CHAD"/>
    <property type="match status" value="1"/>
</dbReference>
<evidence type="ECO:0000313" key="2">
    <source>
        <dbReference type="EMBL" id="PAV25887.1"/>
    </source>
</evidence>
<dbReference type="GO" id="GO:0046872">
    <property type="term" value="F:metal ion binding"/>
    <property type="evidence" value="ECO:0007669"/>
    <property type="project" value="TreeGrafter"/>
</dbReference>